<feature type="domain" description="PE-PPE" evidence="2">
    <location>
        <begin position="173"/>
        <end position="393"/>
    </location>
</feature>
<name>A0A1X1UYD5_MYCGS</name>
<dbReference type="Gene3D" id="1.10.287.850">
    <property type="entry name" value="HP0062-like domain"/>
    <property type="match status" value="1"/>
</dbReference>
<dbReference type="InterPro" id="IPR013228">
    <property type="entry name" value="PE-PPE_C"/>
</dbReference>
<evidence type="ECO:0000259" key="2">
    <source>
        <dbReference type="Pfam" id="PF08237"/>
    </source>
</evidence>
<dbReference type="InterPro" id="IPR000084">
    <property type="entry name" value="PE-PGRS_N"/>
</dbReference>
<accession>A0A1X1UYD5</accession>
<evidence type="ECO:0000313" key="3">
    <source>
        <dbReference type="EMBL" id="ORV61843.1"/>
    </source>
</evidence>
<dbReference type="Gene3D" id="3.40.50.1820">
    <property type="entry name" value="alpha/beta hydrolase"/>
    <property type="match status" value="1"/>
</dbReference>
<sequence>MTYVTVQPQMLAAAAADAAQIGSAITEANAAVAGRTTGVVAAAADEVSTVVAKLFSSYALEWHTVLEQASAFHDEFTRALAAAGSSYAQVEAANVAAVSGTLEALRSSVRAILADATSGAAGTGSANVGSALAAADVTLAMGGSGLPLPPQSYVDAVVSKYITPNYPGFGVANALALFTPERFYPLTGIKDLTPDVSVAQGVAILDQAIRQQLDAGNNVAVLGFSQSSILSSLVMHQLSPSNTPSSLPVVFTLLGDPMNPNGGLLARFPGLTMPSLGFTFYGATPDNSFTTKIYTIEYDGFADFPQYPINLLADFNAIAGIYYVHGTYADLTPAQIATAIPLTNTVGPTLTSYYMIPNPHLPLLEPLRAIPVIGNPLADLVEPDMRVLVNLGYGSPDQGWSTGPPNVPTPFGLFPQVDPGVVVDRLVIGTQQGIGAFVSDVRAEASGASLSGLLQALSSISLPSLGPPPTSIDGFIDFIDALEAANTRITDVISSAASTGYSVLLPTADFVNAAVTAVPYYDAQLFLNGISQAINGDPYGLINAVGDPIAADIALFTIATGFEAIVLTNAARSIVDDFASL</sequence>
<dbReference type="SUPFAM" id="SSF140459">
    <property type="entry name" value="PE/PPE dimer-like"/>
    <property type="match status" value="1"/>
</dbReference>
<evidence type="ECO:0000313" key="4">
    <source>
        <dbReference type="Proteomes" id="UP000193738"/>
    </source>
</evidence>
<dbReference type="AlphaFoldDB" id="A0A1X1UYD5"/>
<dbReference type="STRING" id="1777.AWC07_17130"/>
<dbReference type="InterPro" id="IPR029058">
    <property type="entry name" value="AB_hydrolase_fold"/>
</dbReference>
<feature type="domain" description="PE" evidence="1">
    <location>
        <begin position="4"/>
        <end position="94"/>
    </location>
</feature>
<evidence type="ECO:0008006" key="5">
    <source>
        <dbReference type="Google" id="ProtNLM"/>
    </source>
</evidence>
<comment type="caution">
    <text evidence="3">The sequence shown here is derived from an EMBL/GenBank/DDBJ whole genome shotgun (WGS) entry which is preliminary data.</text>
</comment>
<organism evidence="3 4">
    <name type="scientific">Mycobacterium gastri</name>
    <dbReference type="NCBI Taxonomy" id="1777"/>
    <lineage>
        <taxon>Bacteria</taxon>
        <taxon>Bacillati</taxon>
        <taxon>Actinomycetota</taxon>
        <taxon>Actinomycetes</taxon>
        <taxon>Mycobacteriales</taxon>
        <taxon>Mycobacteriaceae</taxon>
        <taxon>Mycobacterium</taxon>
    </lineage>
</organism>
<protein>
    <recommendedName>
        <fullName evidence="5">PE family protein</fullName>
    </recommendedName>
</protein>
<dbReference type="Pfam" id="PF00934">
    <property type="entry name" value="PE"/>
    <property type="match status" value="1"/>
</dbReference>
<evidence type="ECO:0000259" key="1">
    <source>
        <dbReference type="Pfam" id="PF00934"/>
    </source>
</evidence>
<dbReference type="RefSeq" id="WP_036408908.1">
    <property type="nucleotide sequence ID" value="NZ_LQOX01000139.1"/>
</dbReference>
<dbReference type="Proteomes" id="UP000193738">
    <property type="component" value="Unassembled WGS sequence"/>
</dbReference>
<reference evidence="3 4" key="1">
    <citation type="submission" date="2016-01" db="EMBL/GenBank/DDBJ databases">
        <title>The new phylogeny of the genus Mycobacterium.</title>
        <authorList>
            <person name="Tarcisio F."/>
            <person name="Conor M."/>
            <person name="Antonella G."/>
            <person name="Elisabetta G."/>
            <person name="Giulia F.S."/>
            <person name="Sara T."/>
            <person name="Anna F."/>
            <person name="Clotilde B."/>
            <person name="Roberto B."/>
            <person name="Veronica D.S."/>
            <person name="Fabio R."/>
            <person name="Monica P."/>
            <person name="Olivier J."/>
            <person name="Enrico T."/>
            <person name="Nicola S."/>
        </authorList>
    </citation>
    <scope>NUCLEOTIDE SEQUENCE [LARGE SCALE GENOMIC DNA]</scope>
    <source>
        <strain evidence="3 4">DSM 43505</strain>
    </source>
</reference>
<proteinExistence type="predicted"/>
<dbReference type="Pfam" id="PF08237">
    <property type="entry name" value="PE-PPE"/>
    <property type="match status" value="1"/>
</dbReference>
<gene>
    <name evidence="3" type="ORF">AWC07_17130</name>
</gene>
<dbReference type="EMBL" id="LQOX01000139">
    <property type="protein sequence ID" value="ORV61843.1"/>
    <property type="molecule type" value="Genomic_DNA"/>
</dbReference>
<dbReference type="InterPro" id="IPR038332">
    <property type="entry name" value="PPE_sf"/>
</dbReference>
<dbReference type="SUPFAM" id="SSF53474">
    <property type="entry name" value="alpha/beta-Hydrolases"/>
    <property type="match status" value="1"/>
</dbReference>
<keyword evidence="4" id="KW-1185">Reference proteome</keyword>